<dbReference type="Gene3D" id="3.40.630.30">
    <property type="match status" value="1"/>
</dbReference>
<feature type="domain" description="N-acetyltransferase" evidence="1">
    <location>
        <begin position="10"/>
        <end position="151"/>
    </location>
</feature>
<dbReference type="RefSeq" id="WP_259868700.1">
    <property type="nucleotide sequence ID" value="NZ_JAMQJZ010000004.1"/>
</dbReference>
<reference evidence="2" key="1">
    <citation type="submission" date="2022-06" db="EMBL/GenBank/DDBJ databases">
        <title>Aquibacillus sp. a new bacterium isolated from soil saline samples.</title>
        <authorList>
            <person name="Galisteo C."/>
            <person name="De La Haba R."/>
            <person name="Sanchez-Porro C."/>
            <person name="Ventosa A."/>
        </authorList>
    </citation>
    <scope>NUCLEOTIDE SEQUENCE</scope>
    <source>
        <strain evidence="2">JCM 12387</strain>
    </source>
</reference>
<dbReference type="InterPro" id="IPR050276">
    <property type="entry name" value="MshD_Acetyltransferase"/>
</dbReference>
<evidence type="ECO:0000313" key="3">
    <source>
        <dbReference type="Proteomes" id="UP001145072"/>
    </source>
</evidence>
<dbReference type="InterPro" id="IPR000182">
    <property type="entry name" value="GNAT_dom"/>
</dbReference>
<protein>
    <submittedName>
        <fullName evidence="2">GNAT family N-acetyltransferase</fullName>
    </submittedName>
</protein>
<proteinExistence type="predicted"/>
<dbReference type="CDD" id="cd04301">
    <property type="entry name" value="NAT_SF"/>
    <property type="match status" value="1"/>
</dbReference>
<gene>
    <name evidence="2" type="ORF">NC661_07460</name>
</gene>
<dbReference type="SUPFAM" id="SSF55729">
    <property type="entry name" value="Acyl-CoA N-acyltransferases (Nat)"/>
    <property type="match status" value="1"/>
</dbReference>
<evidence type="ECO:0000259" key="1">
    <source>
        <dbReference type="PROSITE" id="PS51186"/>
    </source>
</evidence>
<comment type="caution">
    <text evidence="2">The sequence shown here is derived from an EMBL/GenBank/DDBJ whole genome shotgun (WGS) entry which is preliminary data.</text>
</comment>
<accession>A0A9X4AHQ6</accession>
<dbReference type="EMBL" id="JAMQJZ010000004">
    <property type="protein sequence ID" value="MDC3420206.1"/>
    <property type="molecule type" value="Genomic_DNA"/>
</dbReference>
<dbReference type="AlphaFoldDB" id="A0A9X4AHQ6"/>
<sequence>MEIIQSKDYEQIARLNKSVHDLHHSWYPDVFKPYDYENIKYFFQQIMKEPTCKFLLVQDDSHAVGYAWAEIIEYKHNPFRKDVKLLYQIAIDERYRSKGYGEKLMDALYSVARKNEIKRIELDYWVQNVMADTFYKKEGFKKTRAFVYKEL</sequence>
<keyword evidence="3" id="KW-1185">Reference proteome</keyword>
<organism evidence="2 3">
    <name type="scientific">Aquibacillus koreensis</name>
    <dbReference type="NCBI Taxonomy" id="279446"/>
    <lineage>
        <taxon>Bacteria</taxon>
        <taxon>Bacillati</taxon>
        <taxon>Bacillota</taxon>
        <taxon>Bacilli</taxon>
        <taxon>Bacillales</taxon>
        <taxon>Bacillaceae</taxon>
        <taxon>Aquibacillus</taxon>
    </lineage>
</organism>
<dbReference type="PANTHER" id="PTHR43617">
    <property type="entry name" value="L-AMINO ACID N-ACETYLTRANSFERASE"/>
    <property type="match status" value="1"/>
</dbReference>
<dbReference type="Pfam" id="PF00583">
    <property type="entry name" value="Acetyltransf_1"/>
    <property type="match status" value="1"/>
</dbReference>
<evidence type="ECO:0000313" key="2">
    <source>
        <dbReference type="EMBL" id="MDC3420206.1"/>
    </source>
</evidence>
<name>A0A9X4AHQ6_9BACI</name>
<dbReference type="PROSITE" id="PS51186">
    <property type="entry name" value="GNAT"/>
    <property type="match status" value="1"/>
</dbReference>
<dbReference type="GO" id="GO:0016747">
    <property type="term" value="F:acyltransferase activity, transferring groups other than amino-acyl groups"/>
    <property type="evidence" value="ECO:0007669"/>
    <property type="project" value="InterPro"/>
</dbReference>
<dbReference type="Proteomes" id="UP001145072">
    <property type="component" value="Unassembled WGS sequence"/>
</dbReference>
<dbReference type="InterPro" id="IPR016181">
    <property type="entry name" value="Acyl_CoA_acyltransferase"/>
</dbReference>